<evidence type="ECO:0000313" key="1">
    <source>
        <dbReference type="EMBL" id="PMS15823.1"/>
    </source>
</evidence>
<dbReference type="Pfam" id="PF07377">
    <property type="entry name" value="DUF1493"/>
    <property type="match status" value="1"/>
</dbReference>
<evidence type="ECO:0008006" key="3">
    <source>
        <dbReference type="Google" id="ProtNLM"/>
    </source>
</evidence>
<sequence length="123" mass="14164">MASHTWEDLESFVRKEACVSPKKAITPESTIETDLGQQGDDADEFMQHFFEAFHLDRGDYDFHRYFLMEGEGILYHLAMKILRKPHSFKRETLTVGMLHRALIDGSWDSQALSRGQPGNYPAD</sequence>
<dbReference type="RefSeq" id="WP_102648234.1">
    <property type="nucleotide sequence ID" value="NZ_PNYA01000028.1"/>
</dbReference>
<dbReference type="InterPro" id="IPR010862">
    <property type="entry name" value="DUF1493"/>
</dbReference>
<evidence type="ECO:0000313" key="2">
    <source>
        <dbReference type="Proteomes" id="UP000235616"/>
    </source>
</evidence>
<dbReference type="EMBL" id="PNYA01000028">
    <property type="protein sequence ID" value="PMS15823.1"/>
    <property type="molecule type" value="Genomic_DNA"/>
</dbReference>
<comment type="caution">
    <text evidence="1">The sequence shown here is derived from an EMBL/GenBank/DDBJ whole genome shotgun (WGS) entry which is preliminary data.</text>
</comment>
<proteinExistence type="predicted"/>
<gene>
    <name evidence="1" type="ORF">C0Z18_25420</name>
</gene>
<organism evidence="1 2">
    <name type="scientific">Trinickia dabaoshanensis</name>
    <dbReference type="NCBI Taxonomy" id="564714"/>
    <lineage>
        <taxon>Bacteria</taxon>
        <taxon>Pseudomonadati</taxon>
        <taxon>Pseudomonadota</taxon>
        <taxon>Betaproteobacteria</taxon>
        <taxon>Burkholderiales</taxon>
        <taxon>Burkholderiaceae</taxon>
        <taxon>Trinickia</taxon>
    </lineage>
</organism>
<protein>
    <recommendedName>
        <fullName evidence="3">DUF1493 domain-containing protein</fullName>
    </recommendedName>
</protein>
<dbReference type="Proteomes" id="UP000235616">
    <property type="component" value="Unassembled WGS sequence"/>
</dbReference>
<keyword evidence="2" id="KW-1185">Reference proteome</keyword>
<dbReference type="OrthoDB" id="9006902at2"/>
<dbReference type="AlphaFoldDB" id="A0A2N7VF87"/>
<name>A0A2N7VF87_9BURK</name>
<accession>A0A2N7VF87</accession>
<reference evidence="1 2" key="1">
    <citation type="submission" date="2018-01" db="EMBL/GenBank/DDBJ databases">
        <title>Whole genome analyses suggest that Burkholderia sensu lato contains two further novel genera in the rhizoxinica-symbiotica group Mycetohabitans gen. nov., and Trinickia gen. nov.: implications for the evolution of diazotrophy and nodulation in the Burkholderiaceae.</title>
        <authorList>
            <person name="Estrada-de los Santos P."/>
            <person name="Palmer M."/>
            <person name="Chavez-Ramirez B."/>
            <person name="Beukes C."/>
            <person name="Steenkamp E.T."/>
            <person name="Hirsch A.M."/>
            <person name="Manyaka P."/>
            <person name="Maluk M."/>
            <person name="Lafos M."/>
            <person name="Crook M."/>
            <person name="Gross E."/>
            <person name="Simon M.F."/>
            <person name="Bueno dos Reis Junior F."/>
            <person name="Poole P.S."/>
            <person name="Venter S.N."/>
            <person name="James E.K."/>
        </authorList>
    </citation>
    <scope>NUCLEOTIDE SEQUENCE [LARGE SCALE GENOMIC DNA]</scope>
    <source>
        <strain evidence="1 2">GIMN1.004</strain>
    </source>
</reference>